<dbReference type="EMBL" id="JACHVB010000020">
    <property type="protein sequence ID" value="MBC2593928.1"/>
    <property type="molecule type" value="Genomic_DNA"/>
</dbReference>
<proteinExistence type="predicted"/>
<gene>
    <name evidence="2" type="ORF">H5P28_06600</name>
</gene>
<evidence type="ECO:0000313" key="2">
    <source>
        <dbReference type="EMBL" id="MBC2593928.1"/>
    </source>
</evidence>
<organism evidence="2 3">
    <name type="scientific">Ruficoccus amylovorans</name>
    <dbReference type="NCBI Taxonomy" id="1804625"/>
    <lineage>
        <taxon>Bacteria</taxon>
        <taxon>Pseudomonadati</taxon>
        <taxon>Verrucomicrobiota</taxon>
        <taxon>Opitutia</taxon>
        <taxon>Puniceicoccales</taxon>
        <taxon>Cerasicoccaceae</taxon>
        <taxon>Ruficoccus</taxon>
    </lineage>
</organism>
<feature type="region of interest" description="Disordered" evidence="1">
    <location>
        <begin position="17"/>
        <end position="39"/>
    </location>
</feature>
<evidence type="ECO:0000313" key="3">
    <source>
        <dbReference type="Proteomes" id="UP000546464"/>
    </source>
</evidence>
<comment type="caution">
    <text evidence="2">The sequence shown here is derived from an EMBL/GenBank/DDBJ whole genome shotgun (WGS) entry which is preliminary data.</text>
</comment>
<dbReference type="RefSeq" id="WP_185674915.1">
    <property type="nucleotide sequence ID" value="NZ_JACHVB010000020.1"/>
</dbReference>
<name>A0A842HCY3_9BACT</name>
<dbReference type="Proteomes" id="UP000546464">
    <property type="component" value="Unassembled WGS sequence"/>
</dbReference>
<sequence>MFILILLVLAFSGCASEEGASEDYPDPIPGGRPIRTSTGEQGTFYPARELGALSNRSVVDDGIFAIVPPAQVNPRNVEVAPDPQIITIDFQKGFQRLPAVVTVDGEKIFSGLLRSNADGFADTTSFRYKEPPVKFTLEFPTMNVRETFSVDPDKGRFVGISIVGGRLRIELKETGEFVYGD</sequence>
<dbReference type="AlphaFoldDB" id="A0A842HCY3"/>
<reference evidence="2 3" key="1">
    <citation type="submission" date="2020-07" db="EMBL/GenBank/DDBJ databases">
        <authorList>
            <person name="Feng X."/>
        </authorList>
    </citation>
    <scope>NUCLEOTIDE SEQUENCE [LARGE SCALE GENOMIC DNA]</scope>
    <source>
        <strain evidence="2 3">JCM31066</strain>
    </source>
</reference>
<accession>A0A842HCY3</accession>
<evidence type="ECO:0000256" key="1">
    <source>
        <dbReference type="SAM" id="MobiDB-lite"/>
    </source>
</evidence>
<keyword evidence="3" id="KW-1185">Reference proteome</keyword>
<protein>
    <submittedName>
        <fullName evidence="2">Uncharacterized protein</fullName>
    </submittedName>
</protein>